<comment type="catalytic activity">
    <reaction evidence="7">
        <text>(2R)-O-phospho-3-sulfolactate + H2O = (2R)-3-sulfolactate + phosphate</text>
        <dbReference type="Rhea" id="RHEA:23416"/>
        <dbReference type="ChEBI" id="CHEBI:15377"/>
        <dbReference type="ChEBI" id="CHEBI:15597"/>
        <dbReference type="ChEBI" id="CHEBI:43474"/>
        <dbReference type="ChEBI" id="CHEBI:58738"/>
        <dbReference type="EC" id="3.1.3.71"/>
    </reaction>
</comment>
<dbReference type="InterPro" id="IPR005238">
    <property type="entry name" value="ComB-like"/>
</dbReference>
<dbReference type="EC" id="3.1.3.71" evidence="3"/>
<evidence type="ECO:0000256" key="2">
    <source>
        <dbReference type="ARBA" id="ARBA00009997"/>
    </source>
</evidence>
<sequence length="249" mass="25674">MDWIVQSGAGIRVEWGQAGARALGPHSAALVIVDVLSFTTTVSVAVDAGTAVLPYPWRDDGAEEFAARNDAALAVGRRAISPQRPWSLSPTALRNAPAPHRLVLPSPNGSAIAAAVSGTPIVAACLRNSTAVAAWLARQGWGTADQPIAIIPAGEQWPGQDTVRPAIEDWIGAGAVVSALARTGAGPLSAEAVAARTLYEGIREVPRLISECASARQLVDMGFGNDVAVATEMDATTTVPVLVDGEFVA</sequence>
<evidence type="ECO:0000256" key="7">
    <source>
        <dbReference type="ARBA" id="ARBA00033711"/>
    </source>
</evidence>
<gene>
    <name evidence="8" type="ORF">ACH4WX_04805</name>
</gene>
<evidence type="ECO:0000256" key="4">
    <source>
        <dbReference type="ARBA" id="ARBA00021948"/>
    </source>
</evidence>
<evidence type="ECO:0000256" key="1">
    <source>
        <dbReference type="ARBA" id="ARBA00001946"/>
    </source>
</evidence>
<evidence type="ECO:0000313" key="9">
    <source>
        <dbReference type="Proteomes" id="UP001611263"/>
    </source>
</evidence>
<dbReference type="Gene3D" id="3.90.1560.10">
    <property type="entry name" value="ComB-like"/>
    <property type="match status" value="1"/>
</dbReference>
<dbReference type="Pfam" id="PF04029">
    <property type="entry name" value="2-ph_phosp"/>
    <property type="match status" value="1"/>
</dbReference>
<evidence type="ECO:0000256" key="3">
    <source>
        <dbReference type="ARBA" id="ARBA00012953"/>
    </source>
</evidence>
<dbReference type="PANTHER" id="PTHR37311">
    <property type="entry name" value="2-PHOSPHOSULFOLACTATE PHOSPHATASE-RELATED"/>
    <property type="match status" value="1"/>
</dbReference>
<reference evidence="8 9" key="1">
    <citation type="submission" date="2024-10" db="EMBL/GenBank/DDBJ databases">
        <title>The Natural Products Discovery Center: Release of the First 8490 Sequenced Strains for Exploring Actinobacteria Biosynthetic Diversity.</title>
        <authorList>
            <person name="Kalkreuter E."/>
            <person name="Kautsar S.A."/>
            <person name="Yang D."/>
            <person name="Bader C.D."/>
            <person name="Teijaro C.N."/>
            <person name="Fluegel L."/>
            <person name="Davis C.M."/>
            <person name="Simpson J.R."/>
            <person name="Lauterbach L."/>
            <person name="Steele A.D."/>
            <person name="Gui C."/>
            <person name="Meng S."/>
            <person name="Li G."/>
            <person name="Viehrig K."/>
            <person name="Ye F."/>
            <person name="Su P."/>
            <person name="Kiefer A.F."/>
            <person name="Nichols A."/>
            <person name="Cepeda A.J."/>
            <person name="Yan W."/>
            <person name="Fan B."/>
            <person name="Jiang Y."/>
            <person name="Adhikari A."/>
            <person name="Zheng C.-J."/>
            <person name="Schuster L."/>
            <person name="Cowan T.M."/>
            <person name="Smanski M.J."/>
            <person name="Chevrette M.G."/>
            <person name="De Carvalho L.P.S."/>
            <person name="Shen B."/>
        </authorList>
    </citation>
    <scope>NUCLEOTIDE SEQUENCE [LARGE SCALE GENOMIC DNA]</scope>
    <source>
        <strain evidence="8 9">NPDC020568</strain>
    </source>
</reference>
<dbReference type="PANTHER" id="PTHR37311:SF1">
    <property type="entry name" value="2-PHOSPHOSULFOLACTATE PHOSPHATASE-RELATED"/>
    <property type="match status" value="1"/>
</dbReference>
<keyword evidence="9" id="KW-1185">Reference proteome</keyword>
<dbReference type="InterPro" id="IPR036702">
    <property type="entry name" value="ComB-like_sf"/>
</dbReference>
<name>A0ABW7TL23_9NOCA</name>
<proteinExistence type="inferred from homology"/>
<comment type="caution">
    <text evidence="8">The sequence shown here is derived from an EMBL/GenBank/DDBJ whole genome shotgun (WGS) entry which is preliminary data.</text>
</comment>
<evidence type="ECO:0000256" key="5">
    <source>
        <dbReference type="ARBA" id="ARBA00022801"/>
    </source>
</evidence>
<evidence type="ECO:0000313" key="8">
    <source>
        <dbReference type="EMBL" id="MFI1460025.1"/>
    </source>
</evidence>
<keyword evidence="6" id="KW-0460">Magnesium</keyword>
<accession>A0ABW7TL23</accession>
<comment type="cofactor">
    <cofactor evidence="1">
        <name>Mg(2+)</name>
        <dbReference type="ChEBI" id="CHEBI:18420"/>
    </cofactor>
</comment>
<dbReference type="EMBL" id="JBIRUQ010000001">
    <property type="protein sequence ID" value="MFI1460025.1"/>
    <property type="molecule type" value="Genomic_DNA"/>
</dbReference>
<dbReference type="GeneID" id="93505584"/>
<dbReference type="RefSeq" id="WP_231507966.1">
    <property type="nucleotide sequence ID" value="NZ_JBIRUQ010000001.1"/>
</dbReference>
<protein>
    <recommendedName>
        <fullName evidence="4">Probable 2-phosphosulfolactate phosphatase</fullName>
        <ecNumber evidence="3">3.1.3.71</ecNumber>
    </recommendedName>
</protein>
<dbReference type="Proteomes" id="UP001611263">
    <property type="component" value="Unassembled WGS sequence"/>
</dbReference>
<comment type="similarity">
    <text evidence="2">Belongs to the ComB family.</text>
</comment>
<organism evidence="8 9">
    <name type="scientific">Nocardia carnea</name>
    <dbReference type="NCBI Taxonomy" id="37328"/>
    <lineage>
        <taxon>Bacteria</taxon>
        <taxon>Bacillati</taxon>
        <taxon>Actinomycetota</taxon>
        <taxon>Actinomycetes</taxon>
        <taxon>Mycobacteriales</taxon>
        <taxon>Nocardiaceae</taxon>
        <taxon>Nocardia</taxon>
    </lineage>
</organism>
<keyword evidence="5" id="KW-0378">Hydrolase</keyword>
<dbReference type="SUPFAM" id="SSF142823">
    <property type="entry name" value="ComB-like"/>
    <property type="match status" value="1"/>
</dbReference>
<evidence type="ECO:0000256" key="6">
    <source>
        <dbReference type="ARBA" id="ARBA00022842"/>
    </source>
</evidence>